<dbReference type="EMBL" id="JOJR01002030">
    <property type="protein sequence ID" value="RCN29299.1"/>
    <property type="molecule type" value="Genomic_DNA"/>
</dbReference>
<name>A0A368FE63_ANCCA</name>
<sequence length="188" mass="21433">MNSLVADAGEIHQSLLETNKQFKQIIAEYSQFEVEYSRMRQTLTDELRQCINDEIDSVKALCHKAEKVLEDIVPIRLKIASNNFAEDVDMALEVVTAANIPQLLGDTVTRFTAMQDRLQSEVDKKIHSSQAVLKQIADNLFVIAEKVSTQIRQVNFDTLYDIVAYASDSKDNPTVKYLGYRFDNHIVY</sequence>
<comment type="caution">
    <text evidence="1">The sequence shown here is derived from an EMBL/GenBank/DDBJ whole genome shotgun (WGS) entry which is preliminary data.</text>
</comment>
<accession>A0A368FE63</accession>
<proteinExistence type="predicted"/>
<evidence type="ECO:0000313" key="2">
    <source>
        <dbReference type="Proteomes" id="UP000252519"/>
    </source>
</evidence>
<evidence type="ECO:0000313" key="1">
    <source>
        <dbReference type="EMBL" id="RCN29299.1"/>
    </source>
</evidence>
<keyword evidence="2" id="KW-1185">Reference proteome</keyword>
<protein>
    <submittedName>
        <fullName evidence="1">Uncharacterized protein</fullName>
    </submittedName>
</protein>
<dbReference type="AlphaFoldDB" id="A0A368FE63"/>
<dbReference type="STRING" id="29170.A0A368FE63"/>
<reference evidence="1 2" key="1">
    <citation type="submission" date="2014-10" db="EMBL/GenBank/DDBJ databases">
        <title>Draft genome of the hookworm Ancylostoma caninum.</title>
        <authorList>
            <person name="Mitreva M."/>
        </authorList>
    </citation>
    <scope>NUCLEOTIDE SEQUENCE [LARGE SCALE GENOMIC DNA]</scope>
    <source>
        <strain evidence="1 2">Baltimore</strain>
    </source>
</reference>
<dbReference type="OrthoDB" id="6229420at2759"/>
<dbReference type="Proteomes" id="UP000252519">
    <property type="component" value="Unassembled WGS sequence"/>
</dbReference>
<gene>
    <name evidence="1" type="ORF">ANCCAN_24947</name>
</gene>
<organism evidence="1 2">
    <name type="scientific">Ancylostoma caninum</name>
    <name type="common">Dog hookworm</name>
    <dbReference type="NCBI Taxonomy" id="29170"/>
    <lineage>
        <taxon>Eukaryota</taxon>
        <taxon>Metazoa</taxon>
        <taxon>Ecdysozoa</taxon>
        <taxon>Nematoda</taxon>
        <taxon>Chromadorea</taxon>
        <taxon>Rhabditida</taxon>
        <taxon>Rhabditina</taxon>
        <taxon>Rhabditomorpha</taxon>
        <taxon>Strongyloidea</taxon>
        <taxon>Ancylostomatidae</taxon>
        <taxon>Ancylostomatinae</taxon>
        <taxon>Ancylostoma</taxon>
    </lineage>
</organism>